<proteinExistence type="predicted"/>
<dbReference type="Proteomes" id="UP000182737">
    <property type="component" value="Unassembled WGS sequence"/>
</dbReference>
<accession>A0A1I3KDT0</accession>
<dbReference type="RefSeq" id="WP_074931319.1">
    <property type="nucleotide sequence ID" value="NZ_FORI01000004.1"/>
</dbReference>
<evidence type="ECO:0000313" key="1">
    <source>
        <dbReference type="EMBL" id="SFI70438.1"/>
    </source>
</evidence>
<name>A0A1I3KDT0_9SPIR</name>
<gene>
    <name evidence="1" type="ORF">SAMN04487775_104226</name>
</gene>
<dbReference type="OrthoDB" id="9848295at2"/>
<protein>
    <submittedName>
        <fullName evidence="1">Uncharacterized protein</fullName>
    </submittedName>
</protein>
<keyword evidence="2" id="KW-1185">Reference proteome</keyword>
<reference evidence="2" key="1">
    <citation type="submission" date="2016-10" db="EMBL/GenBank/DDBJ databases">
        <authorList>
            <person name="Varghese N."/>
            <person name="Submissions S."/>
        </authorList>
    </citation>
    <scope>NUCLEOTIDE SEQUENCE [LARGE SCALE GENOMIC DNA]</scope>
    <source>
        <strain evidence="2">XBD1002</strain>
    </source>
</reference>
<dbReference type="EMBL" id="FORI01000004">
    <property type="protein sequence ID" value="SFI70438.1"/>
    <property type="molecule type" value="Genomic_DNA"/>
</dbReference>
<evidence type="ECO:0000313" key="2">
    <source>
        <dbReference type="Proteomes" id="UP000182737"/>
    </source>
</evidence>
<sequence>MIFPVKRVKEELINEFAVSNMDIDSFSQMHNIQPEALRSWIHEKIERAKLGLPENTEVFQASEFVELDIPASSKHRISVGIDRKELITVRAGGIEIDIPITTEETILFKIFQTAASI</sequence>
<organism evidence="1 2">
    <name type="scientific">Treponema bryantii</name>
    <dbReference type="NCBI Taxonomy" id="163"/>
    <lineage>
        <taxon>Bacteria</taxon>
        <taxon>Pseudomonadati</taxon>
        <taxon>Spirochaetota</taxon>
        <taxon>Spirochaetia</taxon>
        <taxon>Spirochaetales</taxon>
        <taxon>Treponemataceae</taxon>
        <taxon>Treponema</taxon>
    </lineage>
</organism>
<dbReference type="AlphaFoldDB" id="A0A1I3KDT0"/>